<feature type="region of interest" description="Disordered" evidence="8">
    <location>
        <begin position="1"/>
        <end position="28"/>
    </location>
</feature>
<accession>A0AAU2AC05</accession>
<keyword evidence="6 7" id="KW-0472">Membrane</keyword>
<evidence type="ECO:0000256" key="5">
    <source>
        <dbReference type="ARBA" id="ARBA00022989"/>
    </source>
</evidence>
<gene>
    <name evidence="10" type="ORF">OHA22_43350</name>
</gene>
<dbReference type="GO" id="GO:0005886">
    <property type="term" value="C:plasma membrane"/>
    <property type="evidence" value="ECO:0007669"/>
    <property type="project" value="UniProtKB-SubCell"/>
</dbReference>
<dbReference type="PANTHER" id="PTHR30193">
    <property type="entry name" value="ABC TRANSPORTER PERMEASE PROTEIN"/>
    <property type="match status" value="1"/>
</dbReference>
<keyword evidence="4 7" id="KW-0812">Transmembrane</keyword>
<comment type="subcellular location">
    <subcellularLocation>
        <location evidence="1 7">Cell membrane</location>
        <topology evidence="1 7">Multi-pass membrane protein</topology>
    </subcellularLocation>
</comment>
<comment type="similarity">
    <text evidence="7">Belongs to the binding-protein-dependent transport system permease family.</text>
</comment>
<reference evidence="10" key="1">
    <citation type="submission" date="2022-10" db="EMBL/GenBank/DDBJ databases">
        <title>The complete genomes of actinobacterial strains from the NBC collection.</title>
        <authorList>
            <person name="Joergensen T.S."/>
            <person name="Alvarez Arevalo M."/>
            <person name="Sterndorff E.B."/>
            <person name="Faurdal D."/>
            <person name="Vuksanovic O."/>
            <person name="Mourched A.-S."/>
            <person name="Charusanti P."/>
            <person name="Shaw S."/>
            <person name="Blin K."/>
            <person name="Weber T."/>
        </authorList>
    </citation>
    <scope>NUCLEOTIDE SEQUENCE</scope>
    <source>
        <strain evidence="10">NBC_00093</strain>
    </source>
</reference>
<dbReference type="GO" id="GO:0055085">
    <property type="term" value="P:transmembrane transport"/>
    <property type="evidence" value="ECO:0007669"/>
    <property type="project" value="InterPro"/>
</dbReference>
<dbReference type="PANTHER" id="PTHR30193:SF41">
    <property type="entry name" value="DIACETYLCHITOBIOSE UPTAKE SYSTEM PERMEASE PROTEIN NGCF"/>
    <property type="match status" value="1"/>
</dbReference>
<feature type="transmembrane region" description="Helical" evidence="7">
    <location>
        <begin position="100"/>
        <end position="121"/>
    </location>
</feature>
<keyword evidence="3" id="KW-1003">Cell membrane</keyword>
<sequence length="320" mass="34762">MAVHDVTVSATGAEHPAPVAPEPPSPRRRRRTWRALEPLLWLGPAILLILAMVVWPVVEMIRTSLTRVSSTGQSQGFAGIRNYTDLFAEGDLPGVLLRTLVWVVGVVTVTLVLSLGLAGLLNSRFPGRRWVRWALIVPWASSVLMTALIWRWMLNNFYGVVNRLLMDLGVLDAPVNWLADPGQALAAMMGVAVFVSLPFTSFVLLAGLQSIPAEVYEAARVDGAGPVRGYLGITLPLLRPSLVVAAIINVINVFNSFPIIWAMTRGGPGFATDTTTTYLYKLAFDNQSVGESAAMAVVNFGLVMAVVLVYLRIVRQEDTA</sequence>
<evidence type="ECO:0000256" key="1">
    <source>
        <dbReference type="ARBA" id="ARBA00004651"/>
    </source>
</evidence>
<feature type="transmembrane region" description="Helical" evidence="7">
    <location>
        <begin position="292"/>
        <end position="311"/>
    </location>
</feature>
<keyword evidence="2 7" id="KW-0813">Transport</keyword>
<proteinExistence type="inferred from homology"/>
<dbReference type="SUPFAM" id="SSF161098">
    <property type="entry name" value="MetI-like"/>
    <property type="match status" value="1"/>
</dbReference>
<keyword evidence="5 7" id="KW-1133">Transmembrane helix</keyword>
<feature type="transmembrane region" description="Helical" evidence="7">
    <location>
        <begin position="184"/>
        <end position="208"/>
    </location>
</feature>
<dbReference type="PROSITE" id="PS50928">
    <property type="entry name" value="ABC_TM1"/>
    <property type="match status" value="1"/>
</dbReference>
<dbReference type="Gene3D" id="1.10.3720.10">
    <property type="entry name" value="MetI-like"/>
    <property type="match status" value="1"/>
</dbReference>
<evidence type="ECO:0000313" key="10">
    <source>
        <dbReference type="EMBL" id="WTT21892.1"/>
    </source>
</evidence>
<evidence type="ECO:0000259" key="9">
    <source>
        <dbReference type="PROSITE" id="PS50928"/>
    </source>
</evidence>
<dbReference type="InterPro" id="IPR051393">
    <property type="entry name" value="ABC_transporter_permease"/>
</dbReference>
<evidence type="ECO:0000256" key="8">
    <source>
        <dbReference type="SAM" id="MobiDB-lite"/>
    </source>
</evidence>
<feature type="transmembrane region" description="Helical" evidence="7">
    <location>
        <begin position="39"/>
        <end position="58"/>
    </location>
</feature>
<dbReference type="AlphaFoldDB" id="A0AAU2AC05"/>
<name>A0AAU2AC05_9ACTN</name>
<evidence type="ECO:0000256" key="7">
    <source>
        <dbReference type="RuleBase" id="RU363032"/>
    </source>
</evidence>
<organism evidence="10">
    <name type="scientific">Streptomyces sp. NBC_00093</name>
    <dbReference type="NCBI Taxonomy" id="2975649"/>
    <lineage>
        <taxon>Bacteria</taxon>
        <taxon>Bacillati</taxon>
        <taxon>Actinomycetota</taxon>
        <taxon>Actinomycetes</taxon>
        <taxon>Kitasatosporales</taxon>
        <taxon>Streptomycetaceae</taxon>
        <taxon>Streptomyces</taxon>
    </lineage>
</organism>
<dbReference type="InterPro" id="IPR000515">
    <property type="entry name" value="MetI-like"/>
</dbReference>
<feature type="transmembrane region" description="Helical" evidence="7">
    <location>
        <begin position="133"/>
        <end position="153"/>
    </location>
</feature>
<dbReference type="EMBL" id="CP108222">
    <property type="protein sequence ID" value="WTT21892.1"/>
    <property type="molecule type" value="Genomic_DNA"/>
</dbReference>
<evidence type="ECO:0000256" key="6">
    <source>
        <dbReference type="ARBA" id="ARBA00023136"/>
    </source>
</evidence>
<evidence type="ECO:0000256" key="3">
    <source>
        <dbReference type="ARBA" id="ARBA00022475"/>
    </source>
</evidence>
<feature type="domain" description="ABC transmembrane type-1" evidence="9">
    <location>
        <begin position="96"/>
        <end position="310"/>
    </location>
</feature>
<dbReference type="CDD" id="cd06261">
    <property type="entry name" value="TM_PBP2"/>
    <property type="match status" value="1"/>
</dbReference>
<dbReference type="InterPro" id="IPR035906">
    <property type="entry name" value="MetI-like_sf"/>
</dbReference>
<protein>
    <submittedName>
        <fullName evidence="10">Sugar ABC transporter permease</fullName>
    </submittedName>
</protein>
<dbReference type="Pfam" id="PF00528">
    <property type="entry name" value="BPD_transp_1"/>
    <property type="match status" value="1"/>
</dbReference>
<evidence type="ECO:0000256" key="2">
    <source>
        <dbReference type="ARBA" id="ARBA00022448"/>
    </source>
</evidence>
<evidence type="ECO:0000256" key="4">
    <source>
        <dbReference type="ARBA" id="ARBA00022692"/>
    </source>
</evidence>